<name>A0A0D0B2B1_9AGAM</name>
<organism evidence="1 2">
    <name type="scientific">Suillus luteus UH-Slu-Lm8-n1</name>
    <dbReference type="NCBI Taxonomy" id="930992"/>
    <lineage>
        <taxon>Eukaryota</taxon>
        <taxon>Fungi</taxon>
        <taxon>Dikarya</taxon>
        <taxon>Basidiomycota</taxon>
        <taxon>Agaricomycotina</taxon>
        <taxon>Agaricomycetes</taxon>
        <taxon>Agaricomycetidae</taxon>
        <taxon>Boletales</taxon>
        <taxon>Suillineae</taxon>
        <taxon>Suillaceae</taxon>
        <taxon>Suillus</taxon>
    </lineage>
</organism>
<accession>A0A0D0B2B1</accession>
<dbReference type="InParanoid" id="A0A0D0B2B1"/>
<gene>
    <name evidence="1" type="ORF">CY34DRAFT_91594</name>
</gene>
<dbReference type="Proteomes" id="UP000054485">
    <property type="component" value="Unassembled WGS sequence"/>
</dbReference>
<dbReference type="AlphaFoldDB" id="A0A0D0B2B1"/>
<sequence length="90" mass="10133">MGLHPTMLETMSKSHNKWLRTYTVIFTHSTSCTGSLAFSSTDIWYRLDHIMITLLAELAGLGPAFRDTYFGHELTGMKGATIYNGEDEDE</sequence>
<evidence type="ECO:0000313" key="1">
    <source>
        <dbReference type="EMBL" id="KIK38078.1"/>
    </source>
</evidence>
<keyword evidence="2" id="KW-1185">Reference proteome</keyword>
<dbReference type="OrthoDB" id="3261690at2759"/>
<reference evidence="1 2" key="1">
    <citation type="submission" date="2014-04" db="EMBL/GenBank/DDBJ databases">
        <authorList>
            <consortium name="DOE Joint Genome Institute"/>
            <person name="Kuo A."/>
            <person name="Ruytinx J."/>
            <person name="Rineau F."/>
            <person name="Colpaert J."/>
            <person name="Kohler A."/>
            <person name="Nagy L.G."/>
            <person name="Floudas D."/>
            <person name="Copeland A."/>
            <person name="Barry K.W."/>
            <person name="Cichocki N."/>
            <person name="Veneault-Fourrey C."/>
            <person name="LaButti K."/>
            <person name="Lindquist E.A."/>
            <person name="Lipzen A."/>
            <person name="Lundell T."/>
            <person name="Morin E."/>
            <person name="Murat C."/>
            <person name="Sun H."/>
            <person name="Tunlid A."/>
            <person name="Henrissat B."/>
            <person name="Grigoriev I.V."/>
            <person name="Hibbett D.S."/>
            <person name="Martin F."/>
            <person name="Nordberg H.P."/>
            <person name="Cantor M.N."/>
            <person name="Hua S.X."/>
        </authorList>
    </citation>
    <scope>NUCLEOTIDE SEQUENCE [LARGE SCALE GENOMIC DNA]</scope>
    <source>
        <strain evidence="1 2">UH-Slu-Lm8-n1</strain>
    </source>
</reference>
<dbReference type="HOGENOM" id="CLU_2442336_0_0_1"/>
<dbReference type="EMBL" id="KN835412">
    <property type="protein sequence ID" value="KIK38078.1"/>
    <property type="molecule type" value="Genomic_DNA"/>
</dbReference>
<reference evidence="2" key="2">
    <citation type="submission" date="2015-01" db="EMBL/GenBank/DDBJ databases">
        <title>Evolutionary Origins and Diversification of the Mycorrhizal Mutualists.</title>
        <authorList>
            <consortium name="DOE Joint Genome Institute"/>
            <consortium name="Mycorrhizal Genomics Consortium"/>
            <person name="Kohler A."/>
            <person name="Kuo A."/>
            <person name="Nagy L.G."/>
            <person name="Floudas D."/>
            <person name="Copeland A."/>
            <person name="Barry K.W."/>
            <person name="Cichocki N."/>
            <person name="Veneault-Fourrey C."/>
            <person name="LaButti K."/>
            <person name="Lindquist E.A."/>
            <person name="Lipzen A."/>
            <person name="Lundell T."/>
            <person name="Morin E."/>
            <person name="Murat C."/>
            <person name="Riley R."/>
            <person name="Ohm R."/>
            <person name="Sun H."/>
            <person name="Tunlid A."/>
            <person name="Henrissat B."/>
            <person name="Grigoriev I.V."/>
            <person name="Hibbett D.S."/>
            <person name="Martin F."/>
        </authorList>
    </citation>
    <scope>NUCLEOTIDE SEQUENCE [LARGE SCALE GENOMIC DNA]</scope>
    <source>
        <strain evidence="2">UH-Slu-Lm8-n1</strain>
    </source>
</reference>
<protein>
    <submittedName>
        <fullName evidence="1">Uncharacterized protein</fullName>
    </submittedName>
</protein>
<evidence type="ECO:0000313" key="2">
    <source>
        <dbReference type="Proteomes" id="UP000054485"/>
    </source>
</evidence>
<proteinExistence type="predicted"/>